<feature type="compositionally biased region" description="Low complexity" evidence="1">
    <location>
        <begin position="24"/>
        <end position="37"/>
    </location>
</feature>
<evidence type="ECO:0000313" key="3">
    <source>
        <dbReference type="EMBL" id="CAL4772907.1"/>
    </source>
</evidence>
<feature type="region of interest" description="Disordered" evidence="1">
    <location>
        <begin position="24"/>
        <end position="49"/>
    </location>
</feature>
<keyword evidence="4" id="KW-1185">Reference proteome</keyword>
<name>A0A9P1FSV3_9DINO</name>
<comment type="caution">
    <text evidence="2">The sequence shown here is derived from an EMBL/GenBank/DDBJ whole genome shotgun (WGS) entry which is preliminary data.</text>
</comment>
<protein>
    <submittedName>
        <fullName evidence="3">FYVE-type domain-containing protein</fullName>
    </submittedName>
</protein>
<dbReference type="OrthoDB" id="420296at2759"/>
<dbReference type="EMBL" id="CAMXCT010001002">
    <property type="protein sequence ID" value="CAI3985595.1"/>
    <property type="molecule type" value="Genomic_DNA"/>
</dbReference>
<dbReference type="AlphaFoldDB" id="A0A9P1FSV3"/>
<evidence type="ECO:0000313" key="2">
    <source>
        <dbReference type="EMBL" id="CAI3985595.1"/>
    </source>
</evidence>
<organism evidence="2">
    <name type="scientific">Cladocopium goreaui</name>
    <dbReference type="NCBI Taxonomy" id="2562237"/>
    <lineage>
        <taxon>Eukaryota</taxon>
        <taxon>Sar</taxon>
        <taxon>Alveolata</taxon>
        <taxon>Dinophyceae</taxon>
        <taxon>Suessiales</taxon>
        <taxon>Symbiodiniaceae</taxon>
        <taxon>Cladocopium</taxon>
    </lineage>
</organism>
<dbReference type="EMBL" id="CAMXCT030001002">
    <property type="protein sequence ID" value="CAL4772907.1"/>
    <property type="molecule type" value="Genomic_DNA"/>
</dbReference>
<proteinExistence type="predicted"/>
<accession>A0A9P1FSV3</accession>
<gene>
    <name evidence="2" type="ORF">C1SCF055_LOCUS13025</name>
</gene>
<dbReference type="Proteomes" id="UP001152797">
    <property type="component" value="Unassembled WGS sequence"/>
</dbReference>
<reference evidence="2" key="1">
    <citation type="submission" date="2022-10" db="EMBL/GenBank/DDBJ databases">
        <authorList>
            <person name="Chen Y."/>
            <person name="Dougan E. K."/>
            <person name="Chan C."/>
            <person name="Rhodes N."/>
            <person name="Thang M."/>
        </authorList>
    </citation>
    <scope>NUCLEOTIDE SEQUENCE</scope>
</reference>
<evidence type="ECO:0000313" key="4">
    <source>
        <dbReference type="Proteomes" id="UP001152797"/>
    </source>
</evidence>
<sequence length="351" mass="39618">MLVSLNTLQWWSCLRRMNSMMQPALPAPSKSSAPMAPTRAGTACRPGDPSVRQANVIDVTFQPSWTSLQCAIKRTVPYGAWFDEDHTQSFLSLRQKHAERRKKDMPSRLDWLLSIIDSGDLQQLPYFEAHGQLREATEVGQTCAHCNARVSSKSGYNADEYRPADRCMICLRWHCEQHCNFTVNLGFSTGDLKLTCCERCQRSVAVLRWHKDQLPECLSETHRQIMIAHTQLAEHLTSLFTHVNQFDGLSRKLLESRKEWQTQGQDPALQKAVEDCKEAVQQSRGNADAAEAAISACLVQLDGTPANGRDLKLRQQLVRHTASQLQPLKLRLKTARATADQLNRNLSGRRG</sequence>
<reference evidence="3 4" key="2">
    <citation type="submission" date="2024-05" db="EMBL/GenBank/DDBJ databases">
        <authorList>
            <person name="Chen Y."/>
            <person name="Shah S."/>
            <person name="Dougan E. K."/>
            <person name="Thang M."/>
            <person name="Chan C."/>
        </authorList>
    </citation>
    <scope>NUCLEOTIDE SEQUENCE [LARGE SCALE GENOMIC DNA]</scope>
</reference>
<evidence type="ECO:0000256" key="1">
    <source>
        <dbReference type="SAM" id="MobiDB-lite"/>
    </source>
</evidence>
<dbReference type="EMBL" id="CAMXCT020001002">
    <property type="protein sequence ID" value="CAL1138970.1"/>
    <property type="molecule type" value="Genomic_DNA"/>
</dbReference>